<dbReference type="InterPro" id="IPR016181">
    <property type="entry name" value="Acyl_CoA_acyltransferase"/>
</dbReference>
<dbReference type="PROSITE" id="PS51186">
    <property type="entry name" value="GNAT"/>
    <property type="match status" value="1"/>
</dbReference>
<dbReference type="SUPFAM" id="SSF55729">
    <property type="entry name" value="Acyl-CoA N-acyltransferases (Nat)"/>
    <property type="match status" value="1"/>
</dbReference>
<protein>
    <submittedName>
        <fullName evidence="2">GNAT family N-acetyltransferase</fullName>
    </submittedName>
</protein>
<accession>A0A4D7QTF0</accession>
<keyword evidence="2" id="KW-0808">Transferase</keyword>
<feature type="domain" description="N-acetyltransferase" evidence="1">
    <location>
        <begin position="1"/>
        <end position="158"/>
    </location>
</feature>
<dbReference type="KEGG" id="paqt:E8L99_06175"/>
<dbReference type="RefSeq" id="WP_137101985.1">
    <property type="nucleotide sequence ID" value="NZ_CP039865.1"/>
</dbReference>
<organism evidence="2 3">
    <name type="scientific">Phreatobacter aquaticus</name>
    <dbReference type="NCBI Taxonomy" id="2570229"/>
    <lineage>
        <taxon>Bacteria</taxon>
        <taxon>Pseudomonadati</taxon>
        <taxon>Pseudomonadota</taxon>
        <taxon>Alphaproteobacteria</taxon>
        <taxon>Hyphomicrobiales</taxon>
        <taxon>Phreatobacteraceae</taxon>
        <taxon>Phreatobacter</taxon>
    </lineage>
</organism>
<dbReference type="Pfam" id="PF00583">
    <property type="entry name" value="Acetyltransf_1"/>
    <property type="match status" value="1"/>
</dbReference>
<dbReference type="InterPro" id="IPR000182">
    <property type="entry name" value="GNAT_dom"/>
</dbReference>
<dbReference type="EMBL" id="CP039865">
    <property type="protein sequence ID" value="QCK88659.1"/>
    <property type="molecule type" value="Genomic_DNA"/>
</dbReference>
<evidence type="ECO:0000313" key="3">
    <source>
        <dbReference type="Proteomes" id="UP000298588"/>
    </source>
</evidence>
<dbReference type="OrthoDB" id="359414at2"/>
<keyword evidence="3" id="KW-1185">Reference proteome</keyword>
<proteinExistence type="predicted"/>
<dbReference type="Gene3D" id="3.40.630.30">
    <property type="match status" value="1"/>
</dbReference>
<name>A0A4D7QTF0_9HYPH</name>
<evidence type="ECO:0000313" key="2">
    <source>
        <dbReference type="EMBL" id="QCK88659.1"/>
    </source>
</evidence>
<evidence type="ECO:0000259" key="1">
    <source>
        <dbReference type="PROSITE" id="PS51186"/>
    </source>
</evidence>
<dbReference type="GO" id="GO:0016747">
    <property type="term" value="F:acyltransferase activity, transferring groups other than amino-acyl groups"/>
    <property type="evidence" value="ECO:0007669"/>
    <property type="project" value="InterPro"/>
</dbReference>
<sequence length="166" mass="17724">MQPADLPAVFKIATLVHPDFPESAEVFAERLALAPEGCLLLVPDNVALGYCISHPWRAFQPPPLDSLLQGLPVSPATWYVHDVAILPELRGSGMGQAVTRILAEKASAAGLADLSLVAVNGSAPFWRRQGFETVSRPDLDAKLATYGEGARYMVRPLPASSDLPPA</sequence>
<gene>
    <name evidence="2" type="ORF">E8L99_06175</name>
</gene>
<reference evidence="2 3" key="1">
    <citation type="submission" date="2019-04" db="EMBL/GenBank/DDBJ databases">
        <title>Phreatobacter aquaticus sp. nov.</title>
        <authorList>
            <person name="Choi A."/>
            <person name="Baek K."/>
        </authorList>
    </citation>
    <scope>NUCLEOTIDE SEQUENCE [LARGE SCALE GENOMIC DNA]</scope>
    <source>
        <strain evidence="2 3">NMCR1094</strain>
    </source>
</reference>
<dbReference type="AlphaFoldDB" id="A0A4D7QTF0"/>
<dbReference type="Proteomes" id="UP000298588">
    <property type="component" value="Chromosome"/>
</dbReference>
<dbReference type="CDD" id="cd04301">
    <property type="entry name" value="NAT_SF"/>
    <property type="match status" value="1"/>
</dbReference>